<evidence type="ECO:0000313" key="20">
    <source>
        <dbReference type="Proteomes" id="UP000510647"/>
    </source>
</evidence>
<dbReference type="Pfam" id="PF00271">
    <property type="entry name" value="Helicase_C"/>
    <property type="match status" value="1"/>
</dbReference>
<keyword evidence="3 15" id="KW-0547">Nucleotide-binding</keyword>
<dbReference type="PROSITE" id="PS51192">
    <property type="entry name" value="HELICASE_ATP_BIND_1"/>
    <property type="match status" value="1"/>
</dbReference>
<dbReference type="PANTHER" id="PTHR47958">
    <property type="entry name" value="ATP-DEPENDENT RNA HELICASE DBP3"/>
    <property type="match status" value="1"/>
</dbReference>
<evidence type="ECO:0000256" key="10">
    <source>
        <dbReference type="ARBA" id="ARBA00024412"/>
    </source>
</evidence>
<keyword evidence="6 15" id="KW-0067">ATP-binding</keyword>
<comment type="function">
    <text evidence="11">ATP-dependent RNA helicase which is a subunit of the eIF4F complex involved in cap recognition and is required for mRNA binding to ribosome. In the current model of translation initiation, eIF4A unwinds RNA secondary structures in the 5'-UTR of mRNAs which is necessary to allow efficient binding of the small ribosomal subunit, and subsequent scanning for the initiator codon.</text>
</comment>
<dbReference type="GO" id="GO:0016787">
    <property type="term" value="F:hydrolase activity"/>
    <property type="evidence" value="ECO:0007669"/>
    <property type="project" value="UniProtKB-KW"/>
</dbReference>
<organism evidence="19 20">
    <name type="scientific">Torulaspora globosa</name>
    <dbReference type="NCBI Taxonomy" id="48254"/>
    <lineage>
        <taxon>Eukaryota</taxon>
        <taxon>Fungi</taxon>
        <taxon>Dikarya</taxon>
        <taxon>Ascomycota</taxon>
        <taxon>Saccharomycotina</taxon>
        <taxon>Saccharomycetes</taxon>
        <taxon>Saccharomycetales</taxon>
        <taxon>Saccharomycetaceae</taxon>
        <taxon>Torulaspora</taxon>
    </lineage>
</organism>
<keyword evidence="8" id="KW-0648">Protein biosynthesis</keyword>
<dbReference type="Pfam" id="PF00270">
    <property type="entry name" value="DEAD"/>
    <property type="match status" value="1"/>
</dbReference>
<dbReference type="InterPro" id="IPR001650">
    <property type="entry name" value="Helicase_C-like"/>
</dbReference>
<evidence type="ECO:0000256" key="15">
    <source>
        <dbReference type="RuleBase" id="RU000492"/>
    </source>
</evidence>
<evidence type="ECO:0000256" key="11">
    <source>
        <dbReference type="ARBA" id="ARBA00024769"/>
    </source>
</evidence>
<feature type="short sequence motif" description="Q motif" evidence="14">
    <location>
        <begin position="22"/>
        <end position="50"/>
    </location>
</feature>
<dbReference type="EMBL" id="CP059267">
    <property type="protein sequence ID" value="QLQ78578.1"/>
    <property type="molecule type" value="Genomic_DNA"/>
</dbReference>
<dbReference type="PROSITE" id="PS51194">
    <property type="entry name" value="HELICASE_CTER"/>
    <property type="match status" value="1"/>
</dbReference>
<evidence type="ECO:0000259" key="18">
    <source>
        <dbReference type="PROSITE" id="PS51195"/>
    </source>
</evidence>
<dbReference type="GO" id="GO:0003724">
    <property type="term" value="F:RNA helicase activity"/>
    <property type="evidence" value="ECO:0007669"/>
    <property type="project" value="UniProtKB-EC"/>
</dbReference>
<evidence type="ECO:0000256" key="5">
    <source>
        <dbReference type="ARBA" id="ARBA00022806"/>
    </source>
</evidence>
<sequence length="395" mass="44621">MSEGITEVEESQIQTNYDKVVYKFDDMNLKNELLRGVFGYGFEDPSAIQQRAILPIVEGHDVLAQAQSGTGKTGTFSIAALQRIDSSLKSPQALILAPTRELALQIQKVVIALAFHMDIKVHACIGGTSFQEDAEGLRDAQIVVGTPGRVFDNIQRRKFKTDNIKMFILDEADEMLSSGFKEQIYQIFTLLPPTTQVVLLSATMPKDVLEVTTKFMRNPVRILVKKDELTLEGIQQFYINVEQEQYKYDCLTDLYDSISVTQAVIFCNTRRKVEELTQKLKADNFTVSSIYSDLPQQERDIIMKEFRSGSSRILISTDLLARGIDVQQVSLVINYDLPTNKENYIHRIGRGGRFGRKGVAINFVTNEDVGAMRELETFYSTQIEELPSNIAELFT</sequence>
<feature type="domain" description="Helicase C-terminal" evidence="17">
    <location>
        <begin position="233"/>
        <end position="394"/>
    </location>
</feature>
<dbReference type="EC" id="3.6.4.13" evidence="1"/>
<dbReference type="GO" id="GO:0003743">
    <property type="term" value="F:translation initiation factor activity"/>
    <property type="evidence" value="ECO:0007669"/>
    <property type="project" value="UniProtKB-KW"/>
</dbReference>
<keyword evidence="7" id="KW-0694">RNA-binding</keyword>
<dbReference type="PROSITE" id="PS51195">
    <property type="entry name" value="Q_MOTIF"/>
    <property type="match status" value="1"/>
</dbReference>
<evidence type="ECO:0000256" key="6">
    <source>
        <dbReference type="ARBA" id="ARBA00022840"/>
    </source>
</evidence>
<evidence type="ECO:0000256" key="4">
    <source>
        <dbReference type="ARBA" id="ARBA00022801"/>
    </source>
</evidence>
<proteinExistence type="inferred from homology"/>
<dbReference type="InterPro" id="IPR011545">
    <property type="entry name" value="DEAD/DEAH_box_helicase_dom"/>
</dbReference>
<name>A0A7H9HL80_9SACH</name>
<evidence type="ECO:0000259" key="17">
    <source>
        <dbReference type="PROSITE" id="PS51194"/>
    </source>
</evidence>
<accession>A0A7H9HL80</accession>
<evidence type="ECO:0000256" key="7">
    <source>
        <dbReference type="ARBA" id="ARBA00022884"/>
    </source>
</evidence>
<dbReference type="InterPro" id="IPR014001">
    <property type="entry name" value="Helicase_ATP-bd"/>
</dbReference>
<evidence type="ECO:0000313" key="19">
    <source>
        <dbReference type="EMBL" id="QLQ78578.1"/>
    </source>
</evidence>
<dbReference type="PROSITE" id="PS00039">
    <property type="entry name" value="DEAD_ATP_HELICASE"/>
    <property type="match status" value="1"/>
</dbReference>
<protein>
    <recommendedName>
        <fullName evidence="10">ATP-dependent RNA helicase eIF4A</fullName>
        <ecNumber evidence="1">3.6.4.13</ecNumber>
    </recommendedName>
    <alternativeName>
        <fullName evidence="12">Eukaryotic initiation factor 4A</fullName>
    </alternativeName>
</protein>
<dbReference type="CDD" id="cd18046">
    <property type="entry name" value="DEADc_EIF4AII_EIF4AI_DDX2"/>
    <property type="match status" value="1"/>
</dbReference>
<comment type="catalytic activity">
    <reaction evidence="13">
        <text>ATP + H2O = ADP + phosphate + H(+)</text>
        <dbReference type="Rhea" id="RHEA:13065"/>
        <dbReference type="ChEBI" id="CHEBI:15377"/>
        <dbReference type="ChEBI" id="CHEBI:15378"/>
        <dbReference type="ChEBI" id="CHEBI:30616"/>
        <dbReference type="ChEBI" id="CHEBI:43474"/>
        <dbReference type="ChEBI" id="CHEBI:456216"/>
        <dbReference type="EC" id="3.6.4.13"/>
    </reaction>
</comment>
<reference evidence="19 20" key="1">
    <citation type="submission" date="2020-06" db="EMBL/GenBank/DDBJ databases">
        <title>The yeast mating-type switching endonuclease HO is a domesticated member of an unorthodox homing genetic element family.</title>
        <authorList>
            <person name="Coughlan A.Y."/>
            <person name="Lombardi L."/>
            <person name="Braun-Galleani S."/>
            <person name="Martos A.R."/>
            <person name="Galeote V."/>
            <person name="Bigey F."/>
            <person name="Dequin S."/>
            <person name="Byrne K.P."/>
            <person name="Wolfe K.H."/>
        </authorList>
    </citation>
    <scope>NUCLEOTIDE SEQUENCE [LARGE SCALE GENOMIC DNA]</scope>
    <source>
        <strain evidence="19 20">CBS2947</strain>
    </source>
</reference>
<dbReference type="InterPro" id="IPR027417">
    <property type="entry name" value="P-loop_NTPase"/>
</dbReference>
<dbReference type="GO" id="GO:0005524">
    <property type="term" value="F:ATP binding"/>
    <property type="evidence" value="ECO:0007669"/>
    <property type="project" value="UniProtKB-KW"/>
</dbReference>
<keyword evidence="4 15" id="KW-0378">Hydrolase</keyword>
<dbReference type="InterPro" id="IPR000629">
    <property type="entry name" value="RNA-helicase_DEAD-box_CS"/>
</dbReference>
<dbReference type="GO" id="GO:0003723">
    <property type="term" value="F:RNA binding"/>
    <property type="evidence" value="ECO:0007669"/>
    <property type="project" value="UniProtKB-KW"/>
</dbReference>
<evidence type="ECO:0000256" key="9">
    <source>
        <dbReference type="ARBA" id="ARBA00024352"/>
    </source>
</evidence>
<feature type="domain" description="Helicase ATP-binding" evidence="16">
    <location>
        <begin position="53"/>
        <end position="222"/>
    </location>
</feature>
<evidence type="ECO:0000256" key="14">
    <source>
        <dbReference type="PROSITE-ProRule" id="PRU00552"/>
    </source>
</evidence>
<keyword evidence="5 15" id="KW-0347">Helicase</keyword>
<evidence type="ECO:0000256" key="8">
    <source>
        <dbReference type="ARBA" id="ARBA00022917"/>
    </source>
</evidence>
<evidence type="ECO:0000259" key="16">
    <source>
        <dbReference type="PROSITE" id="PS51192"/>
    </source>
</evidence>
<dbReference type="InterPro" id="IPR014014">
    <property type="entry name" value="RNA_helicase_DEAD_Q_motif"/>
</dbReference>
<dbReference type="CDD" id="cd18787">
    <property type="entry name" value="SF2_C_DEAD"/>
    <property type="match status" value="1"/>
</dbReference>
<comment type="similarity">
    <text evidence="9">Belongs to the DEAD box helicase family. eIF4A subfamily.</text>
</comment>
<keyword evidence="2" id="KW-0396">Initiation factor</keyword>
<dbReference type="Proteomes" id="UP000510647">
    <property type="component" value="Chromosome 1"/>
</dbReference>
<dbReference type="Gene3D" id="3.40.50.300">
    <property type="entry name" value="P-loop containing nucleotide triphosphate hydrolases"/>
    <property type="match status" value="2"/>
</dbReference>
<dbReference type="SMART" id="SM00490">
    <property type="entry name" value="HELICc"/>
    <property type="match status" value="1"/>
</dbReference>
<dbReference type="FunFam" id="3.40.50.300:FF:000031">
    <property type="entry name" value="Eukaryotic initiation factor 4A-III"/>
    <property type="match status" value="1"/>
</dbReference>
<evidence type="ECO:0000256" key="3">
    <source>
        <dbReference type="ARBA" id="ARBA00022741"/>
    </source>
</evidence>
<gene>
    <name evidence="19" type="ORF">HG537_0A08250</name>
</gene>
<dbReference type="InterPro" id="IPR044728">
    <property type="entry name" value="EIF4A_DEADc"/>
</dbReference>
<evidence type="ECO:0000256" key="12">
    <source>
        <dbReference type="ARBA" id="ARBA00032223"/>
    </source>
</evidence>
<dbReference type="SUPFAM" id="SSF52540">
    <property type="entry name" value="P-loop containing nucleoside triphosphate hydrolases"/>
    <property type="match status" value="1"/>
</dbReference>
<dbReference type="FunFam" id="3.40.50.300:FF:000089">
    <property type="entry name" value="Eukaryotic initiation factor 4A-II"/>
    <property type="match status" value="1"/>
</dbReference>
<evidence type="ECO:0000256" key="1">
    <source>
        <dbReference type="ARBA" id="ARBA00012552"/>
    </source>
</evidence>
<feature type="domain" description="DEAD-box RNA helicase Q" evidence="18">
    <location>
        <begin position="22"/>
        <end position="50"/>
    </location>
</feature>
<keyword evidence="20" id="KW-1185">Reference proteome</keyword>
<dbReference type="OrthoDB" id="10265785at2759"/>
<dbReference type="SMART" id="SM00487">
    <property type="entry name" value="DEXDc"/>
    <property type="match status" value="1"/>
</dbReference>
<evidence type="ECO:0000256" key="2">
    <source>
        <dbReference type="ARBA" id="ARBA00022540"/>
    </source>
</evidence>
<evidence type="ECO:0000256" key="13">
    <source>
        <dbReference type="ARBA" id="ARBA00047984"/>
    </source>
</evidence>
<dbReference type="AlphaFoldDB" id="A0A7H9HL80"/>